<proteinExistence type="predicted"/>
<dbReference type="Proteomes" id="UP001057402">
    <property type="component" value="Chromosome 5"/>
</dbReference>
<evidence type="ECO:0000313" key="1">
    <source>
        <dbReference type="EMBL" id="KAI4370007.1"/>
    </source>
</evidence>
<evidence type="ECO:0000313" key="2">
    <source>
        <dbReference type="Proteomes" id="UP001057402"/>
    </source>
</evidence>
<name>A0ACB9QUZ9_9MYRT</name>
<protein>
    <submittedName>
        <fullName evidence="1">Uncharacterized protein</fullName>
    </submittedName>
</protein>
<gene>
    <name evidence="1" type="ORF">MLD38_018395</name>
</gene>
<keyword evidence="2" id="KW-1185">Reference proteome</keyword>
<comment type="caution">
    <text evidence="1">The sequence shown here is derived from an EMBL/GenBank/DDBJ whole genome shotgun (WGS) entry which is preliminary data.</text>
</comment>
<sequence>MLLVGDDCRGIMDERNLNASESFVAVVKGCKKEGDVHGESPLPSPHHAHHRRSRSASDKNFDAYRDGASPRRKEHKVSTASAMCYGSHSPRLEPLGYARKKVVSNHQASLENDIEQLQLRLQQEKSMRVTLERAMGRASSTLSPGHRHVATKTKELIAEIEALEEEVADKEKQVLLLYRAIFEQCISQPSSEKSSSVTSPVHARNMAARKHPMIISSSFCSSKKFPLRPLQALISDRVRGDLRTGNESPISHGKEVQLEKINSRYRKVPITERNSVIRTLKDHLHECPSKLSEEMVKCMAAVYCWLRTASSADTGKSPLFMRSPTNGILPRHSIQEENVCNLKAALQMSPISAEKGKFSHASLAINNYRILVEQLEKVNLRQMDEGSLTAFWINVYNALVMHAYLAYGIPSSSLKRLALFHKAAYNIGGHIISATAIEQSIFCFRTPRTGWWLETFVSAALRKRSGEERQALGLKYGLANPQPLVHFALCTGAISDPVLRVYTGSNIMSELAAAKGDFLQSNVLIKKSKVFLPKVLERFAKEAAISADDLPNWVIQNIVDKRLQAAIQRCIDRRSRRRTSQATEWSPYNSRFQYVFSKDLTDKP</sequence>
<dbReference type="EMBL" id="CM042884">
    <property type="protein sequence ID" value="KAI4370007.1"/>
    <property type="molecule type" value="Genomic_DNA"/>
</dbReference>
<reference evidence="2" key="1">
    <citation type="journal article" date="2023" name="Front. Plant Sci.">
        <title>Chromosomal-level genome assembly of Melastoma candidum provides insights into trichome evolution.</title>
        <authorList>
            <person name="Zhong Y."/>
            <person name="Wu W."/>
            <person name="Sun C."/>
            <person name="Zou P."/>
            <person name="Liu Y."/>
            <person name="Dai S."/>
            <person name="Zhou R."/>
        </authorList>
    </citation>
    <scope>NUCLEOTIDE SEQUENCE [LARGE SCALE GENOMIC DNA]</scope>
</reference>
<accession>A0ACB9QUZ9</accession>
<organism evidence="1 2">
    <name type="scientific">Melastoma candidum</name>
    <dbReference type="NCBI Taxonomy" id="119954"/>
    <lineage>
        <taxon>Eukaryota</taxon>
        <taxon>Viridiplantae</taxon>
        <taxon>Streptophyta</taxon>
        <taxon>Embryophyta</taxon>
        <taxon>Tracheophyta</taxon>
        <taxon>Spermatophyta</taxon>
        <taxon>Magnoliopsida</taxon>
        <taxon>eudicotyledons</taxon>
        <taxon>Gunneridae</taxon>
        <taxon>Pentapetalae</taxon>
        <taxon>rosids</taxon>
        <taxon>malvids</taxon>
        <taxon>Myrtales</taxon>
        <taxon>Melastomataceae</taxon>
        <taxon>Melastomatoideae</taxon>
        <taxon>Melastomateae</taxon>
        <taxon>Melastoma</taxon>
    </lineage>
</organism>